<feature type="compositionally biased region" description="Basic and acidic residues" evidence="1">
    <location>
        <begin position="355"/>
        <end position="368"/>
    </location>
</feature>
<proteinExistence type="predicted"/>
<dbReference type="HOGENOM" id="CLU_249361_0_0_1"/>
<evidence type="ECO:0000313" key="2">
    <source>
        <dbReference type="EnsemblPlants" id="Bo8g049380.1"/>
    </source>
</evidence>
<keyword evidence="3" id="KW-1185">Reference proteome</keyword>
<sequence>MDVDRKLREELRMDSQRLHEEFREEYRKRRKRPYGESHPYNAFIPKRFEDLKLNGGTRFKRIPIKQNYHRSRFKDLNSKPPRRALDFKGSLDLTGLATSQRRCVRMKTIGMKKQYNREKKAILLAQACKSLGVFCESSGCKDTKNDLQIRVGTRQIVDTGVKRDEHHFGDGFTSYAPMDIECQVDTLIGDQSIFAEEVKVRDAADPDAAMESSQDVTSMESVSEETSKHKNRVELSQVHQKWGKRGFHKVRFKFILHQRSKVAAEKVTKGGELFKLENSKSLNKGRSRNLTVRWYYYKARKRKHKFYGMGRGSNSFDGLINGKDEGAHFSKKKSLVETGKRCETRFFGFGTPQETKTKSTRENKRSDELSPDQQKKGHGGFHKVRFKGRRHIRNAIYTGRVVLQNKLSVNWSYHKTRKKELMVMNILVKALRQIDPKESDGRISLKLPEPFWSLFGDSFKEMKVLLGVTGLEENQEEGLRRWNKGLKIIKLCTRHGFKSFRFLRSVKMRIWRLLKTSRRNQLSEFSSANQAWEPGGTVSLNTSVWLEIYHRHGGKWKSKLVRLYAEAKGLRHSRLERAYCVGKIQEASRVTKRLRTERGKAILIAAVENCLSYCEGAGSQNPNVDDNRVWNPGAVEVEGDKSCSSVIAEKLWNAEYMRLSVMDVQTNSENEVKWGVVLRVTRSLEGQKSFSSYEEKRIIEEAADCHEVNSQDLENVLITFILASHYPSGVDQNLMRDSTQDSQAVLTQYHWSWYWILVVHNVLLCLHVSALCYHMFHLPRSPEFSLFEKVTGQELEEDNKTQDPVTLPPVSDAHDIDSNIQWHTTCGDVSQVPKLNSQGSLSKEGRVSYLYSNSGMSDALLNHKVVTPTSEKLQGREEMMEFYSYDWFQSPRPPELSKTRNLVSLLYTSALVRGLIEDHSNGALVITASKVRQLEDKLASVFHQVEDKLVLHRGSIDKHLDGRRLYLMGRVVLQNKLSVNWSYHKTRKKELMVMNILVKALRQIDPKESDGRISLKLPEPFWSLFGDSFKEMKVLLGANQAWEPGGTVSLNNSVWLEIYHRHGGEWKSKLVRHYAEAKGLRRSRLERAYCVGKIQEASRVTKRLRTERGKAILIAAVENCLSYCEGAGSQNPNVDDNRVWNPGAIEVEGDKICSSVIAEKLWNAEYRRLSVMDVQTNSENEVKWVVVLSVTRSLEGQKRFSSYEGVITVPAFGIWSLEDKAVILPGSTLKLYDEKTGKLFLSAEKRIIEEAADCHEVNSQDLENVLITFIPASHYPSGVVQNLMRDSTQDSQAVLTQYHWSWYWILVVHNVLLCLHVSALCYHMFHLPRSPEFSLFEKVTGQELEEDNKTQDPVTLPPVSDANDIDSNIQWHTTCGDVSQVPKLNSQGSLSKEGRVSYVYSNSGMSDALLNHKAVTPTSEKLQGREEMMEFYSYDWFQSPRPPELNKLNPWATLNTLGNLFIYKPYEAKMAAVWHLWAEFLLCFIKK</sequence>
<dbReference type="Gramene" id="Bo8g049380.1">
    <property type="protein sequence ID" value="Bo8g049380.1"/>
    <property type="gene ID" value="Bo8g049380"/>
</dbReference>
<evidence type="ECO:0000256" key="1">
    <source>
        <dbReference type="SAM" id="MobiDB-lite"/>
    </source>
</evidence>
<name>A0A0D3DMG5_BRAOL</name>
<dbReference type="Proteomes" id="UP000032141">
    <property type="component" value="Chromosome C8"/>
</dbReference>
<reference evidence="2" key="2">
    <citation type="submission" date="2015-03" db="UniProtKB">
        <authorList>
            <consortium name="EnsemblPlants"/>
        </authorList>
    </citation>
    <scope>IDENTIFICATION</scope>
</reference>
<accession>A0A0D3DMG5</accession>
<reference evidence="2 3" key="1">
    <citation type="journal article" date="2014" name="Genome Biol.">
        <title>Transcriptome and methylome profiling reveals relics of genome dominance in the mesopolyploid Brassica oleracea.</title>
        <authorList>
            <person name="Parkin I.A."/>
            <person name="Koh C."/>
            <person name="Tang H."/>
            <person name="Robinson S.J."/>
            <person name="Kagale S."/>
            <person name="Clarke W.E."/>
            <person name="Town C.D."/>
            <person name="Nixon J."/>
            <person name="Krishnakumar V."/>
            <person name="Bidwell S.L."/>
            <person name="Denoeud F."/>
            <person name="Belcram H."/>
            <person name="Links M.G."/>
            <person name="Just J."/>
            <person name="Clarke C."/>
            <person name="Bender T."/>
            <person name="Huebert T."/>
            <person name="Mason A.S."/>
            <person name="Pires J.C."/>
            <person name="Barker G."/>
            <person name="Moore J."/>
            <person name="Walley P.G."/>
            <person name="Manoli S."/>
            <person name="Batley J."/>
            <person name="Edwards D."/>
            <person name="Nelson M.N."/>
            <person name="Wang X."/>
            <person name="Paterson A.H."/>
            <person name="King G."/>
            <person name="Bancroft I."/>
            <person name="Chalhoub B."/>
            <person name="Sharpe A.G."/>
        </authorList>
    </citation>
    <scope>NUCLEOTIDE SEQUENCE</scope>
    <source>
        <strain evidence="2 3">cv. TO1000</strain>
    </source>
</reference>
<evidence type="ECO:0000313" key="3">
    <source>
        <dbReference type="Proteomes" id="UP000032141"/>
    </source>
</evidence>
<feature type="region of interest" description="Disordered" evidence="1">
    <location>
        <begin position="349"/>
        <end position="381"/>
    </location>
</feature>
<dbReference type="EnsemblPlants" id="Bo8g049380.1">
    <property type="protein sequence ID" value="Bo8g049380.1"/>
    <property type="gene ID" value="Bo8g049380"/>
</dbReference>
<organism evidence="2 3">
    <name type="scientific">Brassica oleracea var. oleracea</name>
    <dbReference type="NCBI Taxonomy" id="109376"/>
    <lineage>
        <taxon>Eukaryota</taxon>
        <taxon>Viridiplantae</taxon>
        <taxon>Streptophyta</taxon>
        <taxon>Embryophyta</taxon>
        <taxon>Tracheophyta</taxon>
        <taxon>Spermatophyta</taxon>
        <taxon>Magnoliopsida</taxon>
        <taxon>eudicotyledons</taxon>
        <taxon>Gunneridae</taxon>
        <taxon>Pentapetalae</taxon>
        <taxon>rosids</taxon>
        <taxon>malvids</taxon>
        <taxon>Brassicales</taxon>
        <taxon>Brassicaceae</taxon>
        <taxon>Brassiceae</taxon>
        <taxon>Brassica</taxon>
    </lineage>
</organism>
<protein>
    <submittedName>
        <fullName evidence="2">Uncharacterized protein</fullName>
    </submittedName>
</protein>
<feature type="region of interest" description="Disordered" evidence="1">
    <location>
        <begin position="204"/>
        <end position="232"/>
    </location>
</feature>